<sequence length="266" mass="28793">MSAPQDAPAVDVSDEDLDTITGPLEALLLMATEPMGTGELAQAIDVPRPVVWAALERLQRFYDETGRGFELREVGAGWRYYTRAEHHELIAAWVLEGQHARLSQAALETLAVVAYLQPISRSRVSGIRGVNVDGVMRTLVTRELIEEAGPSEETGAMLFRTTNLFLERLGYASVDDLPPLAPHLPEASALEAELAGLAEQVAPEASGGEDGGMTEQASENAEIPTAEQARDWADAQASEHDRADEAGQRADEVPQGEELERLSDPQ</sequence>
<evidence type="ECO:0000256" key="4">
    <source>
        <dbReference type="ARBA" id="ARBA00023306"/>
    </source>
</evidence>
<feature type="compositionally biased region" description="Basic and acidic residues" evidence="5">
    <location>
        <begin position="228"/>
        <end position="266"/>
    </location>
</feature>
<proteinExistence type="predicted"/>
<name>A0ABZ3CCY5_9ACTN</name>
<gene>
    <name evidence="6" type="ORF">PCC79_07085</name>
</gene>
<dbReference type="SUPFAM" id="SSF46785">
    <property type="entry name" value="Winged helix' DNA-binding domain"/>
    <property type="match status" value="2"/>
</dbReference>
<dbReference type="EMBL" id="CP115965">
    <property type="protein sequence ID" value="WZW99941.1"/>
    <property type="molecule type" value="Genomic_DNA"/>
</dbReference>
<evidence type="ECO:0000256" key="5">
    <source>
        <dbReference type="SAM" id="MobiDB-lite"/>
    </source>
</evidence>
<evidence type="ECO:0000313" key="7">
    <source>
        <dbReference type="Proteomes" id="UP001434337"/>
    </source>
</evidence>
<evidence type="ECO:0000256" key="2">
    <source>
        <dbReference type="ARBA" id="ARBA00022618"/>
    </source>
</evidence>
<dbReference type="Proteomes" id="UP001434337">
    <property type="component" value="Chromosome"/>
</dbReference>
<evidence type="ECO:0000256" key="3">
    <source>
        <dbReference type="ARBA" id="ARBA00022829"/>
    </source>
</evidence>
<dbReference type="PANTHER" id="PTHR34298">
    <property type="entry name" value="SEGREGATION AND CONDENSATION PROTEIN B"/>
    <property type="match status" value="1"/>
</dbReference>
<reference evidence="6 7" key="1">
    <citation type="journal article" date="2023" name="Environ Microbiome">
        <title>A coral-associated actinobacterium mitigates coral bleaching under heat stress.</title>
        <authorList>
            <person name="Li J."/>
            <person name="Zou Y."/>
            <person name="Li Q."/>
            <person name="Zhang J."/>
            <person name="Bourne D.G."/>
            <person name="Lyu Y."/>
            <person name="Liu C."/>
            <person name="Zhang S."/>
        </authorList>
    </citation>
    <scope>NUCLEOTIDE SEQUENCE [LARGE SCALE GENOMIC DNA]</scope>
    <source>
        <strain evidence="6 7">SCSIO 13291</strain>
    </source>
</reference>
<feature type="region of interest" description="Disordered" evidence="5">
    <location>
        <begin position="203"/>
        <end position="266"/>
    </location>
</feature>
<accession>A0ABZ3CCY5</accession>
<keyword evidence="2" id="KW-0132">Cell division</keyword>
<dbReference type="RefSeq" id="WP_342373396.1">
    <property type="nucleotide sequence ID" value="NZ_CP115965.1"/>
</dbReference>
<keyword evidence="7" id="KW-1185">Reference proteome</keyword>
<keyword evidence="1" id="KW-0963">Cytoplasm</keyword>
<dbReference type="InterPro" id="IPR036390">
    <property type="entry name" value="WH_DNA-bd_sf"/>
</dbReference>
<dbReference type="PANTHER" id="PTHR34298:SF2">
    <property type="entry name" value="SEGREGATION AND CONDENSATION PROTEIN B"/>
    <property type="match status" value="1"/>
</dbReference>
<protein>
    <submittedName>
        <fullName evidence="6">SMC-Scp complex subunit ScpB</fullName>
    </submittedName>
</protein>
<dbReference type="Gene3D" id="1.10.10.10">
    <property type="entry name" value="Winged helix-like DNA-binding domain superfamily/Winged helix DNA-binding domain"/>
    <property type="match status" value="2"/>
</dbReference>
<evidence type="ECO:0000313" key="6">
    <source>
        <dbReference type="EMBL" id="WZW99941.1"/>
    </source>
</evidence>
<dbReference type="InterPro" id="IPR005234">
    <property type="entry name" value="ScpB_csome_segregation"/>
</dbReference>
<dbReference type="Pfam" id="PF04079">
    <property type="entry name" value="SMC_ScpB"/>
    <property type="match status" value="1"/>
</dbReference>
<organism evidence="6 7">
    <name type="scientific">Propioniciclava soli</name>
    <dbReference type="NCBI Taxonomy" id="2775081"/>
    <lineage>
        <taxon>Bacteria</taxon>
        <taxon>Bacillati</taxon>
        <taxon>Actinomycetota</taxon>
        <taxon>Actinomycetes</taxon>
        <taxon>Propionibacteriales</taxon>
        <taxon>Propionibacteriaceae</taxon>
        <taxon>Propioniciclava</taxon>
    </lineage>
</organism>
<keyword evidence="3" id="KW-0159">Chromosome partition</keyword>
<evidence type="ECO:0000256" key="1">
    <source>
        <dbReference type="ARBA" id="ARBA00022490"/>
    </source>
</evidence>
<keyword evidence="4" id="KW-0131">Cell cycle</keyword>
<dbReference type="InterPro" id="IPR036388">
    <property type="entry name" value="WH-like_DNA-bd_sf"/>
</dbReference>